<keyword evidence="2" id="KW-1185">Reference proteome</keyword>
<dbReference type="Proteomes" id="UP001157502">
    <property type="component" value="Chromosome 7"/>
</dbReference>
<evidence type="ECO:0000313" key="1">
    <source>
        <dbReference type="EMBL" id="KAJ8009386.1"/>
    </source>
</evidence>
<protein>
    <submittedName>
        <fullName evidence="1">Uncharacterized protein</fullName>
    </submittedName>
</protein>
<reference evidence="1" key="1">
    <citation type="submission" date="2021-05" db="EMBL/GenBank/DDBJ databases">
        <authorList>
            <person name="Pan Q."/>
            <person name="Jouanno E."/>
            <person name="Zahm M."/>
            <person name="Klopp C."/>
            <person name="Cabau C."/>
            <person name="Louis A."/>
            <person name="Berthelot C."/>
            <person name="Parey E."/>
            <person name="Roest Crollius H."/>
            <person name="Montfort J."/>
            <person name="Robinson-Rechavi M."/>
            <person name="Bouchez O."/>
            <person name="Lampietro C."/>
            <person name="Lopez Roques C."/>
            <person name="Donnadieu C."/>
            <person name="Postlethwait J."/>
            <person name="Bobe J."/>
            <person name="Dillon D."/>
            <person name="Chandos A."/>
            <person name="von Hippel F."/>
            <person name="Guiguen Y."/>
        </authorList>
    </citation>
    <scope>NUCLEOTIDE SEQUENCE</scope>
    <source>
        <strain evidence="1">YG-Jan2019</strain>
    </source>
</reference>
<organism evidence="1 2">
    <name type="scientific">Dallia pectoralis</name>
    <name type="common">Alaska blackfish</name>
    <dbReference type="NCBI Taxonomy" id="75939"/>
    <lineage>
        <taxon>Eukaryota</taxon>
        <taxon>Metazoa</taxon>
        <taxon>Chordata</taxon>
        <taxon>Craniata</taxon>
        <taxon>Vertebrata</taxon>
        <taxon>Euteleostomi</taxon>
        <taxon>Actinopterygii</taxon>
        <taxon>Neopterygii</taxon>
        <taxon>Teleostei</taxon>
        <taxon>Protacanthopterygii</taxon>
        <taxon>Esociformes</taxon>
        <taxon>Umbridae</taxon>
        <taxon>Dallia</taxon>
    </lineage>
</organism>
<gene>
    <name evidence="1" type="ORF">DPEC_G00088350</name>
</gene>
<evidence type="ECO:0000313" key="2">
    <source>
        <dbReference type="Proteomes" id="UP001157502"/>
    </source>
</evidence>
<proteinExistence type="predicted"/>
<dbReference type="EMBL" id="CM055734">
    <property type="protein sequence ID" value="KAJ8009386.1"/>
    <property type="molecule type" value="Genomic_DNA"/>
</dbReference>
<name>A0ACC2H091_DALPE</name>
<sequence>MRLYFDNAEKAHAWEVACHSQSDGPEKVYRCDPNQQASNTKPVVQTDGHQHDDLTGTAGQKDLTSHNPSQLNKGLAEDHIPTSLQDDHLATVRPIK</sequence>
<comment type="caution">
    <text evidence="1">The sequence shown here is derived from an EMBL/GenBank/DDBJ whole genome shotgun (WGS) entry which is preliminary data.</text>
</comment>
<accession>A0ACC2H091</accession>